<sequence length="127" mass="14908">MENRIIVAITISGCSLLLLSIFRRKSPQTESNPQEDAPARLDSTHTPVKGRKQVRFSEDVKEPSKNNSEYRRRWRKRMLSEDGFNRERSTNRCNGKNKKMPLPENQSALYHSICRYHKEKAILMIYV</sequence>
<dbReference type="PANTHER" id="PTHR33564">
    <property type="entry name" value="TRANSMEMBRANE PROTEIN"/>
    <property type="match status" value="1"/>
</dbReference>
<accession>A0AAN8WKR7</accession>
<name>A0AAN8WKR7_9MAGN</name>
<reference evidence="3 4" key="1">
    <citation type="submission" date="2023-12" db="EMBL/GenBank/DDBJ databases">
        <title>A high-quality genome assembly for Dillenia turbinata (Dilleniales).</title>
        <authorList>
            <person name="Chanderbali A."/>
        </authorList>
    </citation>
    <scope>NUCLEOTIDE SEQUENCE [LARGE SCALE GENOMIC DNA]</scope>
    <source>
        <strain evidence="3">LSX21</strain>
        <tissue evidence="3">Leaf</tissue>
    </source>
</reference>
<dbReference type="AlphaFoldDB" id="A0AAN8WKR7"/>
<feature type="compositionally biased region" description="Basic and acidic residues" evidence="1">
    <location>
        <begin position="78"/>
        <end position="90"/>
    </location>
</feature>
<evidence type="ECO:0000313" key="3">
    <source>
        <dbReference type="EMBL" id="KAK6947997.1"/>
    </source>
</evidence>
<dbReference type="EMBL" id="JBAMMX010000001">
    <property type="protein sequence ID" value="KAK6947997.1"/>
    <property type="molecule type" value="Genomic_DNA"/>
</dbReference>
<keyword evidence="2" id="KW-1133">Transmembrane helix</keyword>
<feature type="region of interest" description="Disordered" evidence="1">
    <location>
        <begin position="25"/>
        <end position="102"/>
    </location>
</feature>
<feature type="transmembrane region" description="Helical" evidence="2">
    <location>
        <begin position="6"/>
        <end position="22"/>
    </location>
</feature>
<keyword evidence="2" id="KW-0472">Membrane</keyword>
<protein>
    <submittedName>
        <fullName evidence="3">Uncharacterized protein</fullName>
    </submittedName>
</protein>
<dbReference type="PANTHER" id="PTHR33564:SF11">
    <property type="entry name" value="OS06G0604600 PROTEIN"/>
    <property type="match status" value="1"/>
</dbReference>
<evidence type="ECO:0000313" key="4">
    <source>
        <dbReference type="Proteomes" id="UP001370490"/>
    </source>
</evidence>
<evidence type="ECO:0000256" key="2">
    <source>
        <dbReference type="SAM" id="Phobius"/>
    </source>
</evidence>
<dbReference type="Proteomes" id="UP001370490">
    <property type="component" value="Unassembled WGS sequence"/>
</dbReference>
<comment type="caution">
    <text evidence="3">The sequence shown here is derived from an EMBL/GenBank/DDBJ whole genome shotgun (WGS) entry which is preliminary data.</text>
</comment>
<keyword evidence="4" id="KW-1185">Reference proteome</keyword>
<proteinExistence type="predicted"/>
<evidence type="ECO:0000256" key="1">
    <source>
        <dbReference type="SAM" id="MobiDB-lite"/>
    </source>
</evidence>
<keyword evidence="2" id="KW-0812">Transmembrane</keyword>
<organism evidence="3 4">
    <name type="scientific">Dillenia turbinata</name>
    <dbReference type="NCBI Taxonomy" id="194707"/>
    <lineage>
        <taxon>Eukaryota</taxon>
        <taxon>Viridiplantae</taxon>
        <taxon>Streptophyta</taxon>
        <taxon>Embryophyta</taxon>
        <taxon>Tracheophyta</taxon>
        <taxon>Spermatophyta</taxon>
        <taxon>Magnoliopsida</taxon>
        <taxon>eudicotyledons</taxon>
        <taxon>Gunneridae</taxon>
        <taxon>Pentapetalae</taxon>
        <taxon>Dilleniales</taxon>
        <taxon>Dilleniaceae</taxon>
        <taxon>Dillenia</taxon>
    </lineage>
</organism>
<gene>
    <name evidence="3" type="ORF">RJ641_001470</name>
</gene>
<feature type="compositionally biased region" description="Basic and acidic residues" evidence="1">
    <location>
        <begin position="55"/>
        <end position="71"/>
    </location>
</feature>